<dbReference type="GO" id="GO:0017038">
    <property type="term" value="P:protein import"/>
    <property type="evidence" value="ECO:0007669"/>
    <property type="project" value="TreeGrafter"/>
</dbReference>
<keyword evidence="5 8" id="KW-0472">Membrane</keyword>
<dbReference type="InterPro" id="IPR002898">
    <property type="entry name" value="MotA_ExbB_proton_chnl"/>
</dbReference>
<feature type="transmembrane region" description="Helical" evidence="8">
    <location>
        <begin position="380"/>
        <end position="402"/>
    </location>
</feature>
<keyword evidence="2" id="KW-1003">Cell membrane</keyword>
<dbReference type="PANTHER" id="PTHR30625:SF11">
    <property type="entry name" value="MOTA_TOLQ_EXBB PROTON CHANNEL DOMAIN-CONTAINING PROTEIN"/>
    <property type="match status" value="1"/>
</dbReference>
<dbReference type="RefSeq" id="WP_129086907.1">
    <property type="nucleotide sequence ID" value="NZ_CP053836.1"/>
</dbReference>
<evidence type="ECO:0000256" key="6">
    <source>
        <dbReference type="RuleBase" id="RU004057"/>
    </source>
</evidence>
<keyword evidence="11" id="KW-1185">Reference proteome</keyword>
<gene>
    <name evidence="10" type="ORF">CRV07_06350</name>
</gene>
<dbReference type="EMBL" id="PDKK01000004">
    <property type="protein sequence ID" value="RXK06315.1"/>
    <property type="molecule type" value="Genomic_DNA"/>
</dbReference>
<evidence type="ECO:0000313" key="11">
    <source>
        <dbReference type="Proteomes" id="UP000289758"/>
    </source>
</evidence>
<evidence type="ECO:0000256" key="5">
    <source>
        <dbReference type="ARBA" id="ARBA00023136"/>
    </source>
</evidence>
<comment type="subcellular location">
    <subcellularLocation>
        <location evidence="1">Cell inner membrane</location>
        <topology evidence="1">Multi-pass membrane protein</topology>
    </subcellularLocation>
    <subcellularLocation>
        <location evidence="6">Membrane</location>
        <topology evidence="6">Multi-pass membrane protein</topology>
    </subcellularLocation>
</comment>
<protein>
    <submittedName>
        <fullName evidence="10">Flagellar motor protein MotA</fullName>
    </submittedName>
</protein>
<keyword evidence="10" id="KW-0969">Cilium</keyword>
<comment type="caution">
    <text evidence="10">The sequence shown here is derived from an EMBL/GenBank/DDBJ whole genome shotgun (WGS) entry which is preliminary data.</text>
</comment>
<keyword evidence="10" id="KW-0282">Flagellum</keyword>
<proteinExistence type="inferred from homology"/>
<evidence type="ECO:0000313" key="10">
    <source>
        <dbReference type="EMBL" id="RXK06315.1"/>
    </source>
</evidence>
<feature type="transmembrane region" description="Helical" evidence="8">
    <location>
        <begin position="256"/>
        <end position="283"/>
    </location>
</feature>
<evidence type="ECO:0000256" key="8">
    <source>
        <dbReference type="SAM" id="Phobius"/>
    </source>
</evidence>
<feature type="coiled-coil region" evidence="7">
    <location>
        <begin position="28"/>
        <end position="59"/>
    </location>
</feature>
<evidence type="ECO:0000256" key="4">
    <source>
        <dbReference type="ARBA" id="ARBA00022989"/>
    </source>
</evidence>
<accession>A0A4Q1AM36</accession>
<dbReference type="PANTHER" id="PTHR30625">
    <property type="entry name" value="PROTEIN TOLQ"/>
    <property type="match status" value="1"/>
</dbReference>
<comment type="similarity">
    <text evidence="6">Belongs to the exbB/tolQ family.</text>
</comment>
<dbReference type="OrthoDB" id="4045at2"/>
<dbReference type="InterPro" id="IPR050790">
    <property type="entry name" value="ExbB/TolQ_transport"/>
</dbReference>
<name>A0A4Q1AM36_9BACT</name>
<evidence type="ECO:0000256" key="7">
    <source>
        <dbReference type="SAM" id="Coils"/>
    </source>
</evidence>
<evidence type="ECO:0000256" key="1">
    <source>
        <dbReference type="ARBA" id="ARBA00004429"/>
    </source>
</evidence>
<evidence type="ECO:0000256" key="2">
    <source>
        <dbReference type="ARBA" id="ARBA00022475"/>
    </source>
</evidence>
<organism evidence="10 11">
    <name type="scientific">Halarcobacter ebronensis</name>
    <dbReference type="NCBI Taxonomy" id="1462615"/>
    <lineage>
        <taxon>Bacteria</taxon>
        <taxon>Pseudomonadati</taxon>
        <taxon>Campylobacterota</taxon>
        <taxon>Epsilonproteobacteria</taxon>
        <taxon>Campylobacterales</taxon>
        <taxon>Arcobacteraceae</taxon>
        <taxon>Halarcobacter</taxon>
    </lineage>
</organism>
<evidence type="ECO:0000259" key="9">
    <source>
        <dbReference type="Pfam" id="PF01618"/>
    </source>
</evidence>
<dbReference type="Pfam" id="PF01618">
    <property type="entry name" value="MotA_ExbB"/>
    <property type="match status" value="1"/>
</dbReference>
<dbReference type="AlphaFoldDB" id="A0A4Q1AM36"/>
<keyword evidence="7" id="KW-0175">Coiled coil</keyword>
<feature type="domain" description="MotA/TolQ/ExbB proton channel" evidence="9">
    <location>
        <begin position="315"/>
        <end position="419"/>
    </location>
</feature>
<dbReference type="PIRSF" id="PIRSF037714">
    <property type="entry name" value="TolR"/>
    <property type="match status" value="1"/>
</dbReference>
<keyword evidence="3 8" id="KW-0812">Transmembrane</keyword>
<feature type="transmembrane region" description="Helical" evidence="8">
    <location>
        <begin position="344"/>
        <end position="368"/>
    </location>
</feature>
<keyword evidence="4 8" id="KW-1133">Transmembrane helix</keyword>
<sequence length="431" mass="47732">MLRTFILFTLFTGSIFALQLNNLLNDIKNDASVELQQEKQRLQEFIQNEKEQQKLLNEAKTVLANENKRSIELKKTLDKNEELLASQEAILLEKTGDLGEMFGSVRQTSADFLTNYQHSLTASQGESKEALFEKFSNSKRLPNIEELKSLWHGMLDEIIKSGNVEKYSANVILNDGERVIQEVTRVGLFAAKSDGKYFNYSNDMKALVELATQPEESGSLFGSDENLFVIDPTRGTLFELLNNQPTLMQRVNQGGVVGYIIIALGLIGLVFAIYKSVVLNLYLTKIKAQMKDLANPKENNPLGKVISVFKKYKDYEISDLELKLAESILQETTKVQKGQSFVKLLSAVTPLLGLLGTVTGMIATFQAITLFGTGDPKLMAGGISTALITTVLGLVAAIPLLFTYTYISSKSEAIVSILEEQSMGMLAKSIK</sequence>
<dbReference type="Proteomes" id="UP000289758">
    <property type="component" value="Unassembled WGS sequence"/>
</dbReference>
<reference evidence="10 11" key="1">
    <citation type="submission" date="2017-10" db="EMBL/GenBank/DDBJ databases">
        <title>Genomics of the genus Arcobacter.</title>
        <authorList>
            <person name="Perez-Cataluna A."/>
            <person name="Figueras M.J."/>
        </authorList>
    </citation>
    <scope>NUCLEOTIDE SEQUENCE [LARGE SCALE GENOMIC DNA]</scope>
    <source>
        <strain evidence="10 11">CECT 8441</strain>
    </source>
</reference>
<keyword evidence="6" id="KW-0653">Protein transport</keyword>
<evidence type="ECO:0000256" key="3">
    <source>
        <dbReference type="ARBA" id="ARBA00022692"/>
    </source>
</evidence>
<keyword evidence="6" id="KW-0813">Transport</keyword>
<dbReference type="GO" id="GO:0005886">
    <property type="term" value="C:plasma membrane"/>
    <property type="evidence" value="ECO:0007669"/>
    <property type="project" value="UniProtKB-SubCell"/>
</dbReference>
<dbReference type="InterPro" id="IPR017270">
    <property type="entry name" value="MotA/TolQ/ExbB-rel"/>
</dbReference>
<keyword evidence="10" id="KW-0966">Cell projection</keyword>